<accession>V4AER9</accession>
<feature type="compositionally biased region" description="Basic and acidic residues" evidence="1">
    <location>
        <begin position="381"/>
        <end position="391"/>
    </location>
</feature>
<feature type="region of interest" description="Disordered" evidence="1">
    <location>
        <begin position="494"/>
        <end position="526"/>
    </location>
</feature>
<feature type="compositionally biased region" description="Basic and acidic residues" evidence="1">
    <location>
        <begin position="880"/>
        <end position="907"/>
    </location>
</feature>
<name>V4AER9_LOTGI</name>
<dbReference type="RefSeq" id="XP_009053854.1">
    <property type="nucleotide sequence ID" value="XM_009055606.1"/>
</dbReference>
<dbReference type="AlphaFoldDB" id="V4AER9"/>
<feature type="region of interest" description="Disordered" evidence="1">
    <location>
        <begin position="761"/>
        <end position="805"/>
    </location>
</feature>
<feature type="region of interest" description="Disordered" evidence="1">
    <location>
        <begin position="593"/>
        <end position="639"/>
    </location>
</feature>
<feature type="region of interest" description="Disordered" evidence="1">
    <location>
        <begin position="673"/>
        <end position="712"/>
    </location>
</feature>
<dbReference type="EMBL" id="KB201656">
    <property type="protein sequence ID" value="ESO95342.1"/>
    <property type="molecule type" value="Genomic_DNA"/>
</dbReference>
<feature type="region of interest" description="Disordered" evidence="1">
    <location>
        <begin position="340"/>
        <end position="434"/>
    </location>
</feature>
<feature type="compositionally biased region" description="Basic and acidic residues" evidence="1">
    <location>
        <begin position="254"/>
        <end position="280"/>
    </location>
</feature>
<dbReference type="CTD" id="20238400"/>
<feature type="compositionally biased region" description="Basic and acidic residues" evidence="1">
    <location>
        <begin position="614"/>
        <end position="625"/>
    </location>
</feature>
<feature type="compositionally biased region" description="Basic and acidic residues" evidence="1">
    <location>
        <begin position="503"/>
        <end position="526"/>
    </location>
</feature>
<feature type="compositionally biased region" description="Polar residues" evidence="1">
    <location>
        <begin position="394"/>
        <end position="404"/>
    </location>
</feature>
<feature type="region of interest" description="Disordered" evidence="1">
    <location>
        <begin position="877"/>
        <end position="937"/>
    </location>
</feature>
<dbReference type="Proteomes" id="UP000030746">
    <property type="component" value="Unassembled WGS sequence"/>
</dbReference>
<evidence type="ECO:0000313" key="3">
    <source>
        <dbReference type="Proteomes" id="UP000030746"/>
    </source>
</evidence>
<evidence type="ECO:0000256" key="1">
    <source>
        <dbReference type="SAM" id="MobiDB-lite"/>
    </source>
</evidence>
<proteinExistence type="predicted"/>
<feature type="compositionally biased region" description="Basic and acidic residues" evidence="1">
    <location>
        <begin position="782"/>
        <end position="805"/>
    </location>
</feature>
<feature type="region of interest" description="Disordered" evidence="1">
    <location>
        <begin position="244"/>
        <end position="280"/>
    </location>
</feature>
<reference evidence="2 3" key="1">
    <citation type="journal article" date="2013" name="Nature">
        <title>Insights into bilaterian evolution from three spiralian genomes.</title>
        <authorList>
            <person name="Simakov O."/>
            <person name="Marletaz F."/>
            <person name="Cho S.J."/>
            <person name="Edsinger-Gonzales E."/>
            <person name="Havlak P."/>
            <person name="Hellsten U."/>
            <person name="Kuo D.H."/>
            <person name="Larsson T."/>
            <person name="Lv J."/>
            <person name="Arendt D."/>
            <person name="Savage R."/>
            <person name="Osoegawa K."/>
            <person name="de Jong P."/>
            <person name="Grimwood J."/>
            <person name="Chapman J.A."/>
            <person name="Shapiro H."/>
            <person name="Aerts A."/>
            <person name="Otillar R.P."/>
            <person name="Terry A.Y."/>
            <person name="Boore J.L."/>
            <person name="Grigoriev I.V."/>
            <person name="Lindberg D.R."/>
            <person name="Seaver E.C."/>
            <person name="Weisblat D.A."/>
            <person name="Putnam N.H."/>
            <person name="Rokhsar D.S."/>
        </authorList>
    </citation>
    <scope>NUCLEOTIDE SEQUENCE [LARGE SCALE GENOMIC DNA]</scope>
</reference>
<dbReference type="GeneID" id="20238400"/>
<dbReference type="HOGENOM" id="CLU_289399_0_0_1"/>
<organism evidence="2 3">
    <name type="scientific">Lottia gigantea</name>
    <name type="common">Giant owl limpet</name>
    <dbReference type="NCBI Taxonomy" id="225164"/>
    <lineage>
        <taxon>Eukaryota</taxon>
        <taxon>Metazoa</taxon>
        <taxon>Spiralia</taxon>
        <taxon>Lophotrochozoa</taxon>
        <taxon>Mollusca</taxon>
        <taxon>Gastropoda</taxon>
        <taxon>Patellogastropoda</taxon>
        <taxon>Lottioidea</taxon>
        <taxon>Lottiidae</taxon>
        <taxon>Lottia</taxon>
    </lineage>
</organism>
<keyword evidence="3" id="KW-1185">Reference proteome</keyword>
<evidence type="ECO:0000313" key="2">
    <source>
        <dbReference type="EMBL" id="ESO95342.1"/>
    </source>
</evidence>
<sequence length="1060" mass="120644">MPEQNVIDHLAVIAKGFYDEDRVDESCANINPYAQSTNPFRQSVDPNQHYQQHEFEYMTPRNEIYMGHMHPTVSEYSASKEDEFMSHMQPDSTEYQGPSHRENMYENQYIPRGNLNTTEPTSSEFESSNPFMTHVHKAKQGRRADSALISSMAPSAPLLGRRHQAQMEQEAYERLQQAHQQNPIVGPFSAWNENMQGPPTILQEEGFVKEDVVMNPLGLAGPDTQLIASISAVEEGEKHLPDVFKLKKKKKSKSDRAHKESTDEKRHGSQSEEPVRKGVLDDYYEEKRAYEDHLGGRSYMFSDNPILPGVSGASLPMTPRSMMGPVPMQGLTPDQVMEHERMSAGHESSSIGPHDPRYFGPQDPRNIGHMHSKEPHHHNSSLKESEDDVRNKQQKPYTSQTSCVPHSAPLLGKRRQAQKEQQLRESQQDQLQNPREGIFSARNINMQGPHSILQEEGFVKEDVVMNPLGLAGPDTQIVATASAVEDREKDLPDVFKLKKKKTSKSDRAHKEPTDEKRHGSQSEEPVRKGVLDDYYEEKRAYEDHLGGRSYMFSDNPILPGVSGASLPMTPRSMMGPAQMQGLTPDQVMEHERMSAGQDSGYIDPHDPRYLGPHDPNDFGSHDPRDLLQPADPNQHYYGHNEYASNIGQMHPKEPQYQSSSVEDSADIDTMQNKKQKPYFTKPSSIPPSAPLLGRRRQAQNEQKAQKLHQPQQQVAMVGSLPKRNDYIQSKPIIHQEEGFDVVMNPLGLAGPDTQLIASTSAVEEGEKGLPDVFKLKKKKSKNKEPTDEKRHGSQSEEPVRKGVLDDYYEEERAYEDHLGGRSYMFSDNPLLPEVPNPRSMMDHAPIQELTQEQVMEHERMFAGQDHRGLDQHIFSSISQHDPRDVGPLDPRDFGPHDSRDFGQHDSRGCQQITAGQQPQPFSNTPEEASTSQGGRLMKRRVKLANNGKPELFVKDMPSMPRQLPLRQKMQCTPTSGQPEMYPTKSEYSSLKEGYMYQMYLTESKYYSPKEDVYIHQICIQPNLNTLYQKKMFKCTRCIQQKQNILHQEKMFKCMICYEQN</sequence>
<dbReference type="KEGG" id="lgi:LOTGIDRAFT_160473"/>
<feature type="compositionally biased region" description="Basic residues" evidence="1">
    <location>
        <begin position="368"/>
        <end position="380"/>
    </location>
</feature>
<gene>
    <name evidence="2" type="ORF">LOTGIDRAFT_160473</name>
</gene>
<feature type="compositionally biased region" description="Polar residues" evidence="1">
    <location>
        <begin position="908"/>
        <end position="933"/>
    </location>
</feature>
<feature type="compositionally biased region" description="Basic and acidic residues" evidence="1">
    <location>
        <begin position="417"/>
        <end position="427"/>
    </location>
</feature>
<protein>
    <submittedName>
        <fullName evidence="2">Uncharacterized protein</fullName>
    </submittedName>
</protein>